<dbReference type="EMBL" id="ASHM01126693">
    <property type="protein sequence ID" value="PNX58229.1"/>
    <property type="molecule type" value="Genomic_DNA"/>
</dbReference>
<protein>
    <submittedName>
        <fullName evidence="1">Uncharacterized protein</fullName>
    </submittedName>
</protein>
<reference evidence="1 2" key="1">
    <citation type="journal article" date="2014" name="Am. J. Bot.">
        <title>Genome assembly and annotation for red clover (Trifolium pratense; Fabaceae).</title>
        <authorList>
            <person name="Istvanek J."/>
            <person name="Jaros M."/>
            <person name="Krenek A."/>
            <person name="Repkova J."/>
        </authorList>
    </citation>
    <scope>NUCLEOTIDE SEQUENCE [LARGE SCALE GENOMIC DNA]</scope>
    <source>
        <strain evidence="2">cv. Tatra</strain>
        <tissue evidence="1">Young leaves</tissue>
    </source>
</reference>
<feature type="non-terminal residue" evidence="1">
    <location>
        <position position="65"/>
    </location>
</feature>
<comment type="caution">
    <text evidence="1">The sequence shown here is derived from an EMBL/GenBank/DDBJ whole genome shotgun (WGS) entry which is preliminary data.</text>
</comment>
<reference evidence="1 2" key="2">
    <citation type="journal article" date="2017" name="Front. Plant Sci.">
        <title>Gene Classification and Mining of Molecular Markers Useful in Red Clover (Trifolium pratense) Breeding.</title>
        <authorList>
            <person name="Istvanek J."/>
            <person name="Dluhosova J."/>
            <person name="Dluhos P."/>
            <person name="Patkova L."/>
            <person name="Nedelnik J."/>
            <person name="Repkova J."/>
        </authorList>
    </citation>
    <scope>NUCLEOTIDE SEQUENCE [LARGE SCALE GENOMIC DNA]</scope>
    <source>
        <strain evidence="2">cv. Tatra</strain>
        <tissue evidence="1">Young leaves</tissue>
    </source>
</reference>
<dbReference type="AlphaFoldDB" id="A0A2K3JVZ5"/>
<dbReference type="Proteomes" id="UP000236291">
    <property type="component" value="Unassembled WGS sequence"/>
</dbReference>
<sequence length="65" mass="7235">MVVFKSKNDRCYISDGRVVAKRNGFKEPTSVTLYFEGEDNRFTMLPPIVEGGSSVSKASPSRHPN</sequence>
<name>A0A2K3JVZ5_TRIPR</name>
<evidence type="ECO:0000313" key="2">
    <source>
        <dbReference type="Proteomes" id="UP000236291"/>
    </source>
</evidence>
<accession>A0A2K3JVZ5</accession>
<gene>
    <name evidence="1" type="ORF">L195_g059087</name>
</gene>
<proteinExistence type="predicted"/>
<organism evidence="1 2">
    <name type="scientific">Trifolium pratense</name>
    <name type="common">Red clover</name>
    <dbReference type="NCBI Taxonomy" id="57577"/>
    <lineage>
        <taxon>Eukaryota</taxon>
        <taxon>Viridiplantae</taxon>
        <taxon>Streptophyta</taxon>
        <taxon>Embryophyta</taxon>
        <taxon>Tracheophyta</taxon>
        <taxon>Spermatophyta</taxon>
        <taxon>Magnoliopsida</taxon>
        <taxon>eudicotyledons</taxon>
        <taxon>Gunneridae</taxon>
        <taxon>Pentapetalae</taxon>
        <taxon>rosids</taxon>
        <taxon>fabids</taxon>
        <taxon>Fabales</taxon>
        <taxon>Fabaceae</taxon>
        <taxon>Papilionoideae</taxon>
        <taxon>50 kb inversion clade</taxon>
        <taxon>NPAAA clade</taxon>
        <taxon>Hologalegina</taxon>
        <taxon>IRL clade</taxon>
        <taxon>Trifolieae</taxon>
        <taxon>Trifolium</taxon>
    </lineage>
</organism>
<evidence type="ECO:0000313" key="1">
    <source>
        <dbReference type="EMBL" id="PNX58229.1"/>
    </source>
</evidence>